<dbReference type="AlphaFoldDB" id="A0A392T8K7"/>
<name>A0A392T8K7_9FABA</name>
<keyword evidence="3" id="KW-1185">Reference proteome</keyword>
<comment type="caution">
    <text evidence="2">The sequence shown here is derived from an EMBL/GenBank/DDBJ whole genome shotgun (WGS) entry which is preliminary data.</text>
</comment>
<reference evidence="2 3" key="1">
    <citation type="journal article" date="2018" name="Front. Plant Sci.">
        <title>Red Clover (Trifolium pratense) and Zigzag Clover (T. medium) - A Picture of Genomic Similarities and Differences.</title>
        <authorList>
            <person name="Dluhosova J."/>
            <person name="Istvanek J."/>
            <person name="Nedelnik J."/>
            <person name="Repkova J."/>
        </authorList>
    </citation>
    <scope>NUCLEOTIDE SEQUENCE [LARGE SCALE GENOMIC DNA]</scope>
    <source>
        <strain evidence="3">cv. 10/8</strain>
        <tissue evidence="2">Leaf</tissue>
    </source>
</reference>
<dbReference type="InterPro" id="IPR035426">
    <property type="entry name" value="Gemin2/Brr1"/>
</dbReference>
<dbReference type="Proteomes" id="UP000265520">
    <property type="component" value="Unassembled WGS sequence"/>
</dbReference>
<dbReference type="GO" id="GO:0005634">
    <property type="term" value="C:nucleus"/>
    <property type="evidence" value="ECO:0007669"/>
    <property type="project" value="TreeGrafter"/>
</dbReference>
<dbReference type="EMBL" id="LXQA010512087">
    <property type="protein sequence ID" value="MCI56426.1"/>
    <property type="molecule type" value="Genomic_DNA"/>
</dbReference>
<dbReference type="GO" id="GO:0032797">
    <property type="term" value="C:SMN complex"/>
    <property type="evidence" value="ECO:0007669"/>
    <property type="project" value="TreeGrafter"/>
</dbReference>
<accession>A0A392T8K7</accession>
<evidence type="ECO:0000313" key="2">
    <source>
        <dbReference type="EMBL" id="MCI56426.1"/>
    </source>
</evidence>
<dbReference type="GO" id="GO:0000387">
    <property type="term" value="P:spliceosomal snRNP assembly"/>
    <property type="evidence" value="ECO:0007669"/>
    <property type="project" value="InterPro"/>
</dbReference>
<evidence type="ECO:0000256" key="1">
    <source>
        <dbReference type="ARBA" id="ARBA00025758"/>
    </source>
</evidence>
<dbReference type="Gene3D" id="1.20.58.1070">
    <property type="match status" value="1"/>
</dbReference>
<organism evidence="2 3">
    <name type="scientific">Trifolium medium</name>
    <dbReference type="NCBI Taxonomy" id="97028"/>
    <lineage>
        <taxon>Eukaryota</taxon>
        <taxon>Viridiplantae</taxon>
        <taxon>Streptophyta</taxon>
        <taxon>Embryophyta</taxon>
        <taxon>Tracheophyta</taxon>
        <taxon>Spermatophyta</taxon>
        <taxon>Magnoliopsida</taxon>
        <taxon>eudicotyledons</taxon>
        <taxon>Gunneridae</taxon>
        <taxon>Pentapetalae</taxon>
        <taxon>rosids</taxon>
        <taxon>fabids</taxon>
        <taxon>Fabales</taxon>
        <taxon>Fabaceae</taxon>
        <taxon>Papilionoideae</taxon>
        <taxon>50 kb inversion clade</taxon>
        <taxon>NPAAA clade</taxon>
        <taxon>Hologalegina</taxon>
        <taxon>IRL clade</taxon>
        <taxon>Trifolieae</taxon>
        <taxon>Trifolium</taxon>
    </lineage>
</organism>
<comment type="similarity">
    <text evidence="1">Belongs to the gemin-2 family.</text>
</comment>
<sequence>MSHSSDTYCNPRNGLCVPSINGAETNSPAIECTWLFTLCAAVDAPLDADTCTALRSLLRKCASIRAGKA</sequence>
<dbReference type="Pfam" id="PF04938">
    <property type="entry name" value="SIP1"/>
    <property type="match status" value="1"/>
</dbReference>
<dbReference type="PANTHER" id="PTHR12794:SF0">
    <property type="entry name" value="GEM-ASSOCIATED PROTEIN 2"/>
    <property type="match status" value="1"/>
</dbReference>
<protein>
    <submittedName>
        <fullName evidence="2">Gem-associated protein 2-like</fullName>
    </submittedName>
</protein>
<dbReference type="PANTHER" id="PTHR12794">
    <property type="entry name" value="GEMIN2"/>
    <property type="match status" value="1"/>
</dbReference>
<proteinExistence type="inferred from homology"/>
<evidence type="ECO:0000313" key="3">
    <source>
        <dbReference type="Proteomes" id="UP000265520"/>
    </source>
</evidence>